<keyword evidence="9" id="KW-1185">Reference proteome</keyword>
<organism evidence="8 9">
    <name type="scientific">Abyssalbus ytuae</name>
    <dbReference type="NCBI Taxonomy" id="2926907"/>
    <lineage>
        <taxon>Bacteria</taxon>
        <taxon>Pseudomonadati</taxon>
        <taxon>Bacteroidota</taxon>
        <taxon>Flavobacteriia</taxon>
        <taxon>Flavobacteriales</taxon>
        <taxon>Flavobacteriaceae</taxon>
        <taxon>Abyssalbus</taxon>
    </lineage>
</organism>
<keyword evidence="3" id="KW-0285">Flavoprotein</keyword>
<evidence type="ECO:0000256" key="2">
    <source>
        <dbReference type="ARBA" id="ARBA00010790"/>
    </source>
</evidence>
<dbReference type="Gene3D" id="3.50.50.60">
    <property type="entry name" value="FAD/NAD(P)-binding domain"/>
    <property type="match status" value="2"/>
</dbReference>
<feature type="domain" description="Glucose-methanol-choline oxidoreductase N-terminal" evidence="6">
    <location>
        <begin position="41"/>
        <end position="340"/>
    </location>
</feature>
<keyword evidence="5" id="KW-0560">Oxidoreductase</keyword>
<evidence type="ECO:0000313" key="9">
    <source>
        <dbReference type="Proteomes" id="UP000831290"/>
    </source>
</evidence>
<dbReference type="InterPro" id="IPR036188">
    <property type="entry name" value="FAD/NAD-bd_sf"/>
</dbReference>
<dbReference type="PANTHER" id="PTHR42784">
    <property type="entry name" value="PYRANOSE 2-OXIDASE"/>
    <property type="match status" value="1"/>
</dbReference>
<gene>
    <name evidence="8" type="ORF">MQE35_07730</name>
</gene>
<dbReference type="SUPFAM" id="SSF54373">
    <property type="entry name" value="FAD-linked reductases, C-terminal domain"/>
    <property type="match status" value="1"/>
</dbReference>
<evidence type="ECO:0000313" key="8">
    <source>
        <dbReference type="EMBL" id="UOB19178.1"/>
    </source>
</evidence>
<dbReference type="InterPro" id="IPR000172">
    <property type="entry name" value="GMC_OxRdtase_N"/>
</dbReference>
<proteinExistence type="inferred from homology"/>
<dbReference type="SUPFAM" id="SSF51905">
    <property type="entry name" value="FAD/NAD(P)-binding domain"/>
    <property type="match status" value="1"/>
</dbReference>
<dbReference type="Pfam" id="PF05199">
    <property type="entry name" value="GMC_oxred_C"/>
    <property type="match status" value="1"/>
</dbReference>
<dbReference type="KEGG" id="fbm:MQE35_07730"/>
<dbReference type="RefSeq" id="WP_255845795.1">
    <property type="nucleotide sequence ID" value="NZ_CP094358.1"/>
</dbReference>
<dbReference type="PANTHER" id="PTHR42784:SF1">
    <property type="entry name" value="PYRANOSE 2-OXIDASE"/>
    <property type="match status" value="1"/>
</dbReference>
<dbReference type="GO" id="GO:0016614">
    <property type="term" value="F:oxidoreductase activity, acting on CH-OH group of donors"/>
    <property type="evidence" value="ECO:0007669"/>
    <property type="project" value="InterPro"/>
</dbReference>
<evidence type="ECO:0000256" key="5">
    <source>
        <dbReference type="ARBA" id="ARBA00023002"/>
    </source>
</evidence>
<evidence type="ECO:0000256" key="1">
    <source>
        <dbReference type="ARBA" id="ARBA00001974"/>
    </source>
</evidence>
<feature type="domain" description="Glucose-methanol-choline oxidoreductase C-terminal" evidence="7">
    <location>
        <begin position="433"/>
        <end position="552"/>
    </location>
</feature>
<reference evidence="8" key="1">
    <citation type="submission" date="2022-03" db="EMBL/GenBank/DDBJ databases">
        <title>Description of Abyssus ytuae gen. nov., sp. nov., a novel member of the family Flavobacteriaceae isolated from the sediment of Mariana Trench.</title>
        <authorList>
            <person name="Zhang J."/>
            <person name="Xu X."/>
        </authorList>
    </citation>
    <scope>NUCLEOTIDE SEQUENCE</scope>
    <source>
        <strain evidence="8">MT3330</strain>
    </source>
</reference>
<comment type="similarity">
    <text evidence="2">Belongs to the GMC oxidoreductase family.</text>
</comment>
<sequence>MNNFYYNKPPEKFDAIVVGTGISGGWAAKELCEKGLKTLVLERGRMVKHIEDYPTMHMDPWDFKHTGQPTQETIQKKPKQHRTGYVTNQDMEHWFVNDLENPYSEDRRFDWIRGYHVGGRSIMWGRHSYRLSDLDFEANAKEGIAVDWPVRYKEIAPWYDYVESFIGVSGENLGLKQLPDGKFLPHMPLNCVEDHFKKEVANKFNGRVVTAGRVAHLTGGEFEGRSHCQFRNRCSRGCPFGGYFSSNSSTLPAAEKTGNMTLRPNSIVYEIMYDKDSQKATGVKVLDSETNETMEFNAKIIFLCASTVGSTSIMLQTKSDRFPNGFGNDSGELGHNIMDHHFRVGASGKFDGFNDKYYKGRKPNGVYIPRFRNLGDEESKTEFLRGYGYQGGASRTNWSEAINELKFGPEFKKTLLEPGGWSMGMTAFGEILPTHDNKMYLNYDLKDKYGMPTVTFDADIGENEKKMRKDMQEQAIAMLEEAGFKEVHGYDASYGMGLGIHEMGTARMGKDPKTSVLNNFNQVHAAKNVFVTDGSFMTSSGCQNPSLTYMAFTARAADYAVKELKKKNL</sequence>
<dbReference type="InterPro" id="IPR007867">
    <property type="entry name" value="GMC_OxRtase_C"/>
</dbReference>
<dbReference type="Pfam" id="PF00732">
    <property type="entry name" value="GMC_oxred_N"/>
    <property type="match status" value="1"/>
</dbReference>
<dbReference type="EMBL" id="CP094358">
    <property type="protein sequence ID" value="UOB19178.1"/>
    <property type="molecule type" value="Genomic_DNA"/>
</dbReference>
<evidence type="ECO:0000259" key="7">
    <source>
        <dbReference type="Pfam" id="PF05199"/>
    </source>
</evidence>
<keyword evidence="4" id="KW-0274">FAD</keyword>
<evidence type="ECO:0000256" key="3">
    <source>
        <dbReference type="ARBA" id="ARBA00022630"/>
    </source>
</evidence>
<evidence type="ECO:0000259" key="6">
    <source>
        <dbReference type="Pfam" id="PF00732"/>
    </source>
</evidence>
<dbReference type="AlphaFoldDB" id="A0A9E7D3D2"/>
<comment type="cofactor">
    <cofactor evidence="1">
        <name>FAD</name>
        <dbReference type="ChEBI" id="CHEBI:57692"/>
    </cofactor>
</comment>
<dbReference type="GO" id="GO:0050660">
    <property type="term" value="F:flavin adenine dinucleotide binding"/>
    <property type="evidence" value="ECO:0007669"/>
    <property type="project" value="InterPro"/>
</dbReference>
<name>A0A9E7D3D2_9FLAO</name>
<evidence type="ECO:0000256" key="4">
    <source>
        <dbReference type="ARBA" id="ARBA00022827"/>
    </source>
</evidence>
<dbReference type="Proteomes" id="UP000831290">
    <property type="component" value="Chromosome"/>
</dbReference>
<protein>
    <submittedName>
        <fullName evidence="8">GMC family oxidoreductase</fullName>
    </submittedName>
</protein>
<accession>A0A9E7D3D2</accession>
<dbReference type="InterPro" id="IPR051473">
    <property type="entry name" value="P2Ox-like"/>
</dbReference>